<dbReference type="RefSeq" id="XP_007923705.1">
    <property type="nucleotide sequence ID" value="XM_007925514.1"/>
</dbReference>
<organism evidence="2 3">
    <name type="scientific">Pseudocercospora fijiensis (strain CIRAD86)</name>
    <name type="common">Black leaf streak disease fungus</name>
    <name type="synonym">Mycosphaerella fijiensis</name>
    <dbReference type="NCBI Taxonomy" id="383855"/>
    <lineage>
        <taxon>Eukaryota</taxon>
        <taxon>Fungi</taxon>
        <taxon>Dikarya</taxon>
        <taxon>Ascomycota</taxon>
        <taxon>Pezizomycotina</taxon>
        <taxon>Dothideomycetes</taxon>
        <taxon>Dothideomycetidae</taxon>
        <taxon>Mycosphaerellales</taxon>
        <taxon>Mycosphaerellaceae</taxon>
        <taxon>Pseudocercospora</taxon>
    </lineage>
</organism>
<evidence type="ECO:0000313" key="3">
    <source>
        <dbReference type="Proteomes" id="UP000016932"/>
    </source>
</evidence>
<evidence type="ECO:0000256" key="1">
    <source>
        <dbReference type="SAM" id="MobiDB-lite"/>
    </source>
</evidence>
<feature type="region of interest" description="Disordered" evidence="1">
    <location>
        <begin position="24"/>
        <end position="43"/>
    </location>
</feature>
<name>M3APA6_PSEFD</name>
<evidence type="ECO:0000313" key="2">
    <source>
        <dbReference type="EMBL" id="EME86441.1"/>
    </source>
</evidence>
<keyword evidence="3" id="KW-1185">Reference proteome</keyword>
<protein>
    <submittedName>
        <fullName evidence="2">Uncharacterized protein</fullName>
    </submittedName>
</protein>
<dbReference type="HOGENOM" id="CLU_2062499_0_0_1"/>
<dbReference type="VEuPathDB" id="FungiDB:MYCFIDRAFT_172193"/>
<reference evidence="2 3" key="1">
    <citation type="journal article" date="2012" name="PLoS Pathog.">
        <title>Diverse lifestyles and strategies of plant pathogenesis encoded in the genomes of eighteen Dothideomycetes fungi.</title>
        <authorList>
            <person name="Ohm R.A."/>
            <person name="Feau N."/>
            <person name="Henrissat B."/>
            <person name="Schoch C.L."/>
            <person name="Horwitz B.A."/>
            <person name="Barry K.W."/>
            <person name="Condon B.J."/>
            <person name="Copeland A.C."/>
            <person name="Dhillon B."/>
            <person name="Glaser F."/>
            <person name="Hesse C.N."/>
            <person name="Kosti I."/>
            <person name="LaButti K."/>
            <person name="Lindquist E.A."/>
            <person name="Lucas S."/>
            <person name="Salamov A.A."/>
            <person name="Bradshaw R.E."/>
            <person name="Ciuffetti L."/>
            <person name="Hamelin R.C."/>
            <person name="Kema G.H.J."/>
            <person name="Lawrence C."/>
            <person name="Scott J.A."/>
            <person name="Spatafora J.W."/>
            <person name="Turgeon B.G."/>
            <person name="de Wit P.J.G.M."/>
            <person name="Zhong S."/>
            <person name="Goodwin S.B."/>
            <person name="Grigoriev I.V."/>
        </authorList>
    </citation>
    <scope>NUCLEOTIDE SEQUENCE [LARGE SCALE GENOMIC DNA]</scope>
    <source>
        <strain evidence="2 3">CIRAD86</strain>
    </source>
</reference>
<dbReference type="Proteomes" id="UP000016932">
    <property type="component" value="Unassembled WGS sequence"/>
</dbReference>
<dbReference type="EMBL" id="KB446556">
    <property type="protein sequence ID" value="EME86441.1"/>
    <property type="molecule type" value="Genomic_DNA"/>
</dbReference>
<dbReference type="KEGG" id="pfj:MYCFIDRAFT_172193"/>
<gene>
    <name evidence="2" type="ORF">MYCFIDRAFT_172193</name>
</gene>
<sequence>MRSRPSIPGAKIDIPTLRSRHFSYEEKTRASAKTPASLGKGERKEMRIDKPGFNQAKMDVMAVGQTSAAIKAERPFSRAEFKYRITFAEVSVSFPLPERQRSEFQLTAPEHAKVNAISP</sequence>
<proteinExistence type="predicted"/>
<dbReference type="AlphaFoldDB" id="M3APA6"/>
<dbReference type="GeneID" id="19332759"/>
<accession>M3APA6</accession>